<protein>
    <submittedName>
        <fullName evidence="2">Uncharacterized protein</fullName>
    </submittedName>
</protein>
<dbReference type="Proteomes" id="UP000095767">
    <property type="component" value="Unassembled WGS sequence"/>
</dbReference>
<dbReference type="OrthoDB" id="10520103at2759"/>
<feature type="region of interest" description="Disordered" evidence="1">
    <location>
        <begin position="162"/>
        <end position="190"/>
    </location>
</feature>
<evidence type="ECO:0000313" key="2">
    <source>
        <dbReference type="EMBL" id="OEL33048.1"/>
    </source>
</evidence>
<reference evidence="2 3" key="1">
    <citation type="submission" date="2016-09" db="EMBL/GenBank/DDBJ databases">
        <title>The draft genome of Dichanthelium oligosanthes: A C3 panicoid grass species.</title>
        <authorList>
            <person name="Studer A.J."/>
            <person name="Schnable J.C."/>
            <person name="Brutnell T.P."/>
        </authorList>
    </citation>
    <scope>NUCLEOTIDE SEQUENCE [LARGE SCALE GENOMIC DNA]</scope>
    <source>
        <strain evidence="3">cv. Kellogg 1175</strain>
        <tissue evidence="2">Leaf</tissue>
    </source>
</reference>
<dbReference type="EMBL" id="LWDX02019906">
    <property type="protein sequence ID" value="OEL33048.1"/>
    <property type="molecule type" value="Genomic_DNA"/>
</dbReference>
<organism evidence="2 3">
    <name type="scientific">Dichanthelium oligosanthes</name>
    <dbReference type="NCBI Taxonomy" id="888268"/>
    <lineage>
        <taxon>Eukaryota</taxon>
        <taxon>Viridiplantae</taxon>
        <taxon>Streptophyta</taxon>
        <taxon>Embryophyta</taxon>
        <taxon>Tracheophyta</taxon>
        <taxon>Spermatophyta</taxon>
        <taxon>Magnoliopsida</taxon>
        <taxon>Liliopsida</taxon>
        <taxon>Poales</taxon>
        <taxon>Poaceae</taxon>
        <taxon>PACMAD clade</taxon>
        <taxon>Panicoideae</taxon>
        <taxon>Panicodae</taxon>
        <taxon>Paniceae</taxon>
        <taxon>Dichantheliinae</taxon>
        <taxon>Dichanthelium</taxon>
    </lineage>
</organism>
<evidence type="ECO:0000313" key="3">
    <source>
        <dbReference type="Proteomes" id="UP000095767"/>
    </source>
</evidence>
<keyword evidence="3" id="KW-1185">Reference proteome</keyword>
<feature type="compositionally biased region" description="Low complexity" evidence="1">
    <location>
        <begin position="171"/>
        <end position="182"/>
    </location>
</feature>
<evidence type="ECO:0000256" key="1">
    <source>
        <dbReference type="SAM" id="MobiDB-lite"/>
    </source>
</evidence>
<sequence length="190" mass="20009">MGLRLYGDCSAFLDELRLSAGVGPAAGPQPAFSLSTAILAGELDLDDAHLFPDAAAGNDARPFSLAGTDTIFPGCWCCLARSPPTEPAIATEAAAAPSVRRPGDWLALRLPLPVQSPLLLSRLPDRFLCGEPRCGDGLDTAACLSRSSSAILAVLELAPRPARRRPHRLPRSTSPRRPALAPQDGMVRPV</sequence>
<dbReference type="AlphaFoldDB" id="A0A1E5W752"/>
<accession>A0A1E5W752</accession>
<gene>
    <name evidence="2" type="ORF">BAE44_0005931</name>
</gene>
<proteinExistence type="predicted"/>
<comment type="caution">
    <text evidence="2">The sequence shown here is derived from an EMBL/GenBank/DDBJ whole genome shotgun (WGS) entry which is preliminary data.</text>
</comment>
<name>A0A1E5W752_9POAL</name>